<dbReference type="Proteomes" id="UP000474024">
    <property type="component" value="Unassembled WGS sequence"/>
</dbReference>
<dbReference type="RefSeq" id="WP_154428022.1">
    <property type="nucleotide sequence ID" value="NZ_VUNI01000001.1"/>
</dbReference>
<feature type="transmembrane region" description="Helical" evidence="1">
    <location>
        <begin position="40"/>
        <end position="61"/>
    </location>
</feature>
<sequence>MTGHKSIFFILLILNLIIVVLYFVLCCCRKRNRFSTWMKTIVMLVCPVAGPLFLIGAYVFYRLFMSQEMDLEDVVFSKDRVQTVLHPDEDTERNMVSIEEALAVTDKDNLRNLMLNVVKGGHQNLLGSISLALDGEDSETAHYAASVLQDALNDFRVHVQKSYQECMEKNENQADHCLDLIEYMNLFLEQGVFTGMEQKSMVYQMENLGEILYEAYKQRISSDIFEMISLRLLEIPDYETCKKWCSRAMEMYPGVLASYTCELKLYFSMNDKKSFFHVMEALRQSNIVIDNETLEMIRTFM</sequence>
<dbReference type="AlphaFoldDB" id="A0A6L5YPS6"/>
<evidence type="ECO:0000313" key="3">
    <source>
        <dbReference type="Proteomes" id="UP000474024"/>
    </source>
</evidence>
<organism evidence="2 3">
    <name type="scientific">Roseburia porci</name>
    <dbReference type="NCBI Taxonomy" id="2605790"/>
    <lineage>
        <taxon>Bacteria</taxon>
        <taxon>Bacillati</taxon>
        <taxon>Bacillota</taxon>
        <taxon>Clostridia</taxon>
        <taxon>Lachnospirales</taxon>
        <taxon>Lachnospiraceae</taxon>
        <taxon>Roseburia</taxon>
    </lineage>
</organism>
<evidence type="ECO:0000313" key="2">
    <source>
        <dbReference type="EMBL" id="MST73661.1"/>
    </source>
</evidence>
<keyword evidence="1" id="KW-0472">Membrane</keyword>
<name>A0A6L5YPS6_9FIRM</name>
<keyword evidence="1" id="KW-1133">Transmembrane helix</keyword>
<proteinExistence type="predicted"/>
<accession>A0A6L5YPS6</accession>
<reference evidence="2 3" key="1">
    <citation type="submission" date="2019-08" db="EMBL/GenBank/DDBJ databases">
        <title>In-depth cultivation of the pig gut microbiome towards novel bacterial diversity and tailored functional studies.</title>
        <authorList>
            <person name="Wylensek D."/>
            <person name="Hitch T.C.A."/>
            <person name="Clavel T."/>
        </authorList>
    </citation>
    <scope>NUCLEOTIDE SEQUENCE [LARGE SCALE GENOMIC DNA]</scope>
    <source>
        <strain evidence="2 3">MUC/MUC-530-WT-4D</strain>
    </source>
</reference>
<gene>
    <name evidence="2" type="ORF">FYJ75_01245</name>
</gene>
<protein>
    <submittedName>
        <fullName evidence="2">Uncharacterized protein</fullName>
    </submittedName>
</protein>
<dbReference type="EMBL" id="VUNI01000001">
    <property type="protein sequence ID" value="MST73661.1"/>
    <property type="molecule type" value="Genomic_DNA"/>
</dbReference>
<evidence type="ECO:0000256" key="1">
    <source>
        <dbReference type="SAM" id="Phobius"/>
    </source>
</evidence>
<keyword evidence="1" id="KW-0812">Transmembrane</keyword>
<feature type="transmembrane region" description="Helical" evidence="1">
    <location>
        <begin position="6"/>
        <end position="28"/>
    </location>
</feature>
<comment type="caution">
    <text evidence="2">The sequence shown here is derived from an EMBL/GenBank/DDBJ whole genome shotgun (WGS) entry which is preliminary data.</text>
</comment>
<keyword evidence="3" id="KW-1185">Reference proteome</keyword>